<comment type="caution">
    <text evidence="1">The sequence shown here is derived from an EMBL/GenBank/DDBJ whole genome shotgun (WGS) entry which is preliminary data.</text>
</comment>
<evidence type="ECO:0000313" key="1">
    <source>
        <dbReference type="EMBL" id="GHO46996.1"/>
    </source>
</evidence>
<name>A0A8J3I3P9_9CHLR</name>
<dbReference type="InterPro" id="IPR016024">
    <property type="entry name" value="ARM-type_fold"/>
</dbReference>
<dbReference type="AlphaFoldDB" id="A0A8J3I3P9"/>
<gene>
    <name evidence="1" type="ORF">KSX_51590</name>
</gene>
<evidence type="ECO:0008006" key="3">
    <source>
        <dbReference type="Google" id="ProtNLM"/>
    </source>
</evidence>
<accession>A0A8J3I3P9</accession>
<dbReference type="RefSeq" id="WP_220196324.1">
    <property type="nucleotide sequence ID" value="NZ_BNJF01000002.1"/>
</dbReference>
<dbReference type="InterPro" id="IPR011989">
    <property type="entry name" value="ARM-like"/>
</dbReference>
<organism evidence="1 2">
    <name type="scientific">Ktedonospora formicarum</name>
    <dbReference type="NCBI Taxonomy" id="2778364"/>
    <lineage>
        <taxon>Bacteria</taxon>
        <taxon>Bacillati</taxon>
        <taxon>Chloroflexota</taxon>
        <taxon>Ktedonobacteria</taxon>
        <taxon>Ktedonobacterales</taxon>
        <taxon>Ktedonobacteraceae</taxon>
        <taxon>Ktedonospora</taxon>
    </lineage>
</organism>
<dbReference type="SUPFAM" id="SSF48371">
    <property type="entry name" value="ARM repeat"/>
    <property type="match status" value="1"/>
</dbReference>
<dbReference type="Gene3D" id="1.25.10.10">
    <property type="entry name" value="Leucine-rich Repeat Variant"/>
    <property type="match status" value="1"/>
</dbReference>
<protein>
    <recommendedName>
        <fullName evidence="3">HEAT repeat domain-containing protein</fullName>
    </recommendedName>
</protein>
<dbReference type="Pfam" id="PF13646">
    <property type="entry name" value="HEAT_2"/>
    <property type="match status" value="2"/>
</dbReference>
<dbReference type="GO" id="GO:0016491">
    <property type="term" value="F:oxidoreductase activity"/>
    <property type="evidence" value="ECO:0007669"/>
    <property type="project" value="TreeGrafter"/>
</dbReference>
<evidence type="ECO:0000313" key="2">
    <source>
        <dbReference type="Proteomes" id="UP000612362"/>
    </source>
</evidence>
<sequence>MSIDTLLRDLASPQWEKRVTTIRVLACQGHEAPPAVIDAFRVSLKDISSAVRAAAVQALEGRGLPQTLLQLRHDPSWEVRTSVIQAWKTLAMDSLEDKLRNRIQEAIISALQEDGVPTVRRAAVNVLARLGLPEIPLALFGALEDEDASVRQEAIWALKM</sequence>
<dbReference type="EMBL" id="BNJF01000002">
    <property type="protein sequence ID" value="GHO46996.1"/>
    <property type="molecule type" value="Genomic_DNA"/>
</dbReference>
<proteinExistence type="predicted"/>
<reference evidence="1" key="1">
    <citation type="submission" date="2020-10" db="EMBL/GenBank/DDBJ databases">
        <title>Taxonomic study of unclassified bacteria belonging to the class Ktedonobacteria.</title>
        <authorList>
            <person name="Yabe S."/>
            <person name="Wang C.M."/>
            <person name="Zheng Y."/>
            <person name="Sakai Y."/>
            <person name="Cavaletti L."/>
            <person name="Monciardini P."/>
            <person name="Donadio S."/>
        </authorList>
    </citation>
    <scope>NUCLEOTIDE SEQUENCE</scope>
    <source>
        <strain evidence="1">SOSP1-1</strain>
    </source>
</reference>
<dbReference type="Proteomes" id="UP000612362">
    <property type="component" value="Unassembled WGS sequence"/>
</dbReference>
<dbReference type="PANTHER" id="PTHR12697">
    <property type="entry name" value="PBS LYASE HEAT-LIKE PROTEIN"/>
    <property type="match status" value="1"/>
</dbReference>
<dbReference type="PANTHER" id="PTHR12697:SF5">
    <property type="entry name" value="DEOXYHYPUSINE HYDROXYLASE"/>
    <property type="match status" value="1"/>
</dbReference>
<keyword evidence="2" id="KW-1185">Reference proteome</keyword>